<reference evidence="7" key="1">
    <citation type="submission" date="2025-08" db="UniProtKB">
        <authorList>
            <consortium name="RefSeq"/>
        </authorList>
    </citation>
    <scope>IDENTIFICATION</scope>
</reference>
<feature type="domain" description="Ig-like" evidence="5">
    <location>
        <begin position="133"/>
        <end position="188"/>
    </location>
</feature>
<evidence type="ECO:0000313" key="6">
    <source>
        <dbReference type="Proteomes" id="UP000694891"/>
    </source>
</evidence>
<dbReference type="Gene3D" id="2.60.40.10">
    <property type="entry name" value="Immunoglobulins"/>
    <property type="match status" value="2"/>
</dbReference>
<sequence>MDTVASLLVLLTLPRLVVPEAAHVTSLKAVVEVVGDNSRIFTGESIRLRCSILGDGRSVWNYLWFRGAEQLPYSGQEFSLWNAEVKESGKFSCQGERDTAIGSIHTAQSQPVEIHVDGGWAILQVPPHPGLVGDTLKVTCRIRGNPPAHDIILYKDGVEVMRQNVIKPHFYLTNLTLEDQGMYSCRASWDIRRRTHSVVSVANHVKVLEVLSQPVLEIVTDDYHSQVNKMKLICHVQYNLHAPAPPIHYYFYKNNNRLGTATSEGHDLVKRTPGLYSCRVRVPELGLSRWSEAKRFGQMTGPQIMVPPRPRYQQPLAPPVLSLLPPAAQPTAAQLPTPTLTQRTEKSSRSSEHPLKPSQPEPTTLLTALQSAKHTTIFLPPAVQSTTAHRSTPTPTFIQHTVESIQSAKRPLHFFSHTSPEPVNEIHERLSGESDESESL</sequence>
<protein>
    <submittedName>
        <fullName evidence="7">Fc receptor-like A</fullName>
    </submittedName>
</protein>
<evidence type="ECO:0000256" key="2">
    <source>
        <dbReference type="ARBA" id="ARBA00023157"/>
    </source>
</evidence>
<dbReference type="RefSeq" id="XP_008280770.1">
    <property type="nucleotide sequence ID" value="XM_008282548.1"/>
</dbReference>
<dbReference type="Proteomes" id="UP000694891">
    <property type="component" value="Unplaced"/>
</dbReference>
<feature type="region of interest" description="Disordered" evidence="3">
    <location>
        <begin position="300"/>
        <end position="362"/>
    </location>
</feature>
<dbReference type="GO" id="GO:0006955">
    <property type="term" value="P:immune response"/>
    <property type="evidence" value="ECO:0007669"/>
    <property type="project" value="TreeGrafter"/>
</dbReference>
<keyword evidence="6" id="KW-1185">Reference proteome</keyword>
<evidence type="ECO:0000313" key="7">
    <source>
        <dbReference type="RefSeq" id="XP_008280770.1"/>
    </source>
</evidence>
<feature type="domain" description="Ig-like" evidence="5">
    <location>
        <begin position="19"/>
        <end position="113"/>
    </location>
</feature>
<dbReference type="PROSITE" id="PS50835">
    <property type="entry name" value="IG_LIKE"/>
    <property type="match status" value="2"/>
</dbReference>
<feature type="chain" id="PRO_5041288671" evidence="4">
    <location>
        <begin position="20"/>
        <end position="440"/>
    </location>
</feature>
<feature type="signal peptide" evidence="4">
    <location>
        <begin position="1"/>
        <end position="19"/>
    </location>
</feature>
<dbReference type="SMART" id="SM00408">
    <property type="entry name" value="IGc2"/>
    <property type="match status" value="2"/>
</dbReference>
<dbReference type="PANTHER" id="PTHR11481:SF64">
    <property type="entry name" value="FC RECEPTOR-LIKE PROTEIN 4"/>
    <property type="match status" value="1"/>
</dbReference>
<dbReference type="InterPro" id="IPR003599">
    <property type="entry name" value="Ig_sub"/>
</dbReference>
<dbReference type="GeneID" id="103357828"/>
<keyword evidence="1 4" id="KW-0732">Signal</keyword>
<dbReference type="AlphaFoldDB" id="A0A9Y4N292"/>
<proteinExistence type="predicted"/>
<keyword evidence="2" id="KW-1015">Disulfide bond</keyword>
<dbReference type="GO" id="GO:0007166">
    <property type="term" value="P:cell surface receptor signaling pathway"/>
    <property type="evidence" value="ECO:0007669"/>
    <property type="project" value="TreeGrafter"/>
</dbReference>
<dbReference type="InterPro" id="IPR003598">
    <property type="entry name" value="Ig_sub2"/>
</dbReference>
<dbReference type="InterPro" id="IPR007110">
    <property type="entry name" value="Ig-like_dom"/>
</dbReference>
<organism evidence="6 7">
    <name type="scientific">Stegastes partitus</name>
    <name type="common">bicolor damselfish</name>
    <dbReference type="NCBI Taxonomy" id="144197"/>
    <lineage>
        <taxon>Eukaryota</taxon>
        <taxon>Metazoa</taxon>
        <taxon>Chordata</taxon>
        <taxon>Craniata</taxon>
        <taxon>Vertebrata</taxon>
        <taxon>Euteleostomi</taxon>
        <taxon>Actinopterygii</taxon>
        <taxon>Neopterygii</taxon>
        <taxon>Teleostei</taxon>
        <taxon>Neoteleostei</taxon>
        <taxon>Acanthomorphata</taxon>
        <taxon>Ovalentaria</taxon>
        <taxon>Pomacentridae</taxon>
        <taxon>Stegastes</taxon>
    </lineage>
</organism>
<feature type="compositionally biased region" description="Low complexity" evidence="3">
    <location>
        <begin position="313"/>
        <end position="342"/>
    </location>
</feature>
<dbReference type="Pfam" id="PF13895">
    <property type="entry name" value="Ig_2"/>
    <property type="match status" value="2"/>
</dbReference>
<evidence type="ECO:0000256" key="1">
    <source>
        <dbReference type="ARBA" id="ARBA00022729"/>
    </source>
</evidence>
<evidence type="ECO:0000256" key="3">
    <source>
        <dbReference type="SAM" id="MobiDB-lite"/>
    </source>
</evidence>
<evidence type="ECO:0000259" key="5">
    <source>
        <dbReference type="PROSITE" id="PS50835"/>
    </source>
</evidence>
<dbReference type="SMART" id="SM00409">
    <property type="entry name" value="IG"/>
    <property type="match status" value="2"/>
</dbReference>
<accession>A0A9Y4N292</accession>
<gene>
    <name evidence="7" type="primary">LOC103357828</name>
</gene>
<dbReference type="PANTHER" id="PTHR11481">
    <property type="entry name" value="IMMUNOGLOBULIN FC RECEPTOR"/>
    <property type="match status" value="1"/>
</dbReference>
<dbReference type="GO" id="GO:0004888">
    <property type="term" value="F:transmembrane signaling receptor activity"/>
    <property type="evidence" value="ECO:0007669"/>
    <property type="project" value="TreeGrafter"/>
</dbReference>
<evidence type="ECO:0000256" key="4">
    <source>
        <dbReference type="SAM" id="SignalP"/>
    </source>
</evidence>
<name>A0A9Y4N292_9TELE</name>
<dbReference type="InterPro" id="IPR013783">
    <property type="entry name" value="Ig-like_fold"/>
</dbReference>
<feature type="region of interest" description="Disordered" evidence="3">
    <location>
        <begin position="415"/>
        <end position="440"/>
    </location>
</feature>
<feature type="compositionally biased region" description="Basic and acidic residues" evidence="3">
    <location>
        <begin position="343"/>
        <end position="355"/>
    </location>
</feature>
<dbReference type="GO" id="GO:0009897">
    <property type="term" value="C:external side of plasma membrane"/>
    <property type="evidence" value="ECO:0007669"/>
    <property type="project" value="TreeGrafter"/>
</dbReference>
<dbReference type="InterPro" id="IPR036179">
    <property type="entry name" value="Ig-like_dom_sf"/>
</dbReference>
<dbReference type="SUPFAM" id="SSF48726">
    <property type="entry name" value="Immunoglobulin"/>
    <property type="match status" value="2"/>
</dbReference>
<dbReference type="InterPro" id="IPR050488">
    <property type="entry name" value="Ig_Fc_receptor"/>
</dbReference>